<reference evidence="7" key="2">
    <citation type="submission" date="2022-10" db="EMBL/GenBank/DDBJ databases">
        <authorList>
            <consortium name="ENA_rothamsted_submissions"/>
            <consortium name="culmorum"/>
            <person name="King R."/>
        </authorList>
    </citation>
    <scope>NUCLEOTIDE SEQUENCE</scope>
</reference>
<evidence type="ECO:0000313" key="8">
    <source>
        <dbReference type="Proteomes" id="UP001153620"/>
    </source>
</evidence>
<keyword evidence="5 6" id="KW-0472">Membrane</keyword>
<feature type="transmembrane region" description="Helical" evidence="6">
    <location>
        <begin position="15"/>
        <end position="37"/>
    </location>
</feature>
<comment type="subcellular location">
    <subcellularLocation>
        <location evidence="1 6">Membrane</location>
        <topology evidence="1 6">Multi-pass membrane protein</topology>
    </subcellularLocation>
</comment>
<evidence type="ECO:0000313" key="7">
    <source>
        <dbReference type="EMBL" id="CAG9801043.1"/>
    </source>
</evidence>
<comment type="similarity">
    <text evidence="2 6">Belongs to the OST5 family.</text>
</comment>
<gene>
    <name evidence="7" type="ORF">CHIRRI_LOCUS3978</name>
</gene>
<evidence type="ECO:0000256" key="2">
    <source>
        <dbReference type="ARBA" id="ARBA00009825"/>
    </source>
</evidence>
<evidence type="ECO:0000256" key="5">
    <source>
        <dbReference type="ARBA" id="ARBA00023136"/>
    </source>
</evidence>
<evidence type="ECO:0000256" key="6">
    <source>
        <dbReference type="RuleBase" id="RU367008"/>
    </source>
</evidence>
<dbReference type="AlphaFoldDB" id="A0A9N9WR83"/>
<dbReference type="Pfam" id="PF05251">
    <property type="entry name" value="Ost5"/>
    <property type="match status" value="1"/>
</dbReference>
<feature type="transmembrane region" description="Helical" evidence="6">
    <location>
        <begin position="58"/>
        <end position="78"/>
    </location>
</feature>
<accession>A0A9N9WR83</accession>
<dbReference type="GO" id="GO:0008250">
    <property type="term" value="C:oligosaccharyltransferase complex"/>
    <property type="evidence" value="ECO:0007669"/>
    <property type="project" value="UniProtKB-UniRule"/>
</dbReference>
<reference evidence="7" key="1">
    <citation type="submission" date="2022-01" db="EMBL/GenBank/DDBJ databases">
        <authorList>
            <person name="King R."/>
        </authorList>
    </citation>
    <scope>NUCLEOTIDE SEQUENCE</scope>
</reference>
<evidence type="ECO:0000256" key="1">
    <source>
        <dbReference type="ARBA" id="ARBA00004141"/>
    </source>
</evidence>
<dbReference type="OrthoDB" id="18408at2759"/>
<protein>
    <recommendedName>
        <fullName evidence="6">Dolichyl-diphosphooligosaccharide-protein glycosyltransferase subunit TMEM258</fullName>
    </recommendedName>
    <alternativeName>
        <fullName evidence="6">Transmembrane protein 258</fullName>
    </alternativeName>
</protein>
<evidence type="ECO:0000256" key="4">
    <source>
        <dbReference type="ARBA" id="ARBA00022989"/>
    </source>
</evidence>
<comment type="subunit">
    <text evidence="6">Component of the oligosaccharyltransferase (OST) complex.</text>
</comment>
<dbReference type="PANTHER" id="PTHR13636">
    <property type="entry name" value="TRANSMEMBRANE PROTEIN 258"/>
    <property type="match status" value="1"/>
</dbReference>
<dbReference type="GO" id="GO:0006487">
    <property type="term" value="P:protein N-linked glycosylation"/>
    <property type="evidence" value="ECO:0007669"/>
    <property type="project" value="UniProtKB-UniRule"/>
</dbReference>
<evidence type="ECO:0000256" key="3">
    <source>
        <dbReference type="ARBA" id="ARBA00022692"/>
    </source>
</evidence>
<dbReference type="Proteomes" id="UP001153620">
    <property type="component" value="Chromosome 1"/>
</dbReference>
<proteinExistence type="inferred from homology"/>
<comment type="function">
    <text evidence="6">Subunit of the oligosaccharyl transferase (OST) complex that catalyzes the initial transfer of a defined glycan (Glc(3)Man(9)GlcNAc(2) in eukaryotes) from the lipid carrier dolichol-pyrophosphate to an asparagine residue within an Asn-X-Ser/Thr consensus motif in nascent polypeptide chains, the first step in protein N-glycosylation. N-glycosylation occurs cotranslationally and the complex associates with the Sec61 complex at the channel-forming translocon complex that mediates protein translocation across the endoplasmic reticulum (ER). All subunits are required for a maximal enzyme activity.</text>
</comment>
<name>A0A9N9WR83_9DIPT</name>
<organism evidence="7 8">
    <name type="scientific">Chironomus riparius</name>
    <dbReference type="NCBI Taxonomy" id="315576"/>
    <lineage>
        <taxon>Eukaryota</taxon>
        <taxon>Metazoa</taxon>
        <taxon>Ecdysozoa</taxon>
        <taxon>Arthropoda</taxon>
        <taxon>Hexapoda</taxon>
        <taxon>Insecta</taxon>
        <taxon>Pterygota</taxon>
        <taxon>Neoptera</taxon>
        <taxon>Endopterygota</taxon>
        <taxon>Diptera</taxon>
        <taxon>Nematocera</taxon>
        <taxon>Chironomoidea</taxon>
        <taxon>Chironomidae</taxon>
        <taxon>Chironominae</taxon>
        <taxon>Chironomus</taxon>
    </lineage>
</organism>
<keyword evidence="4 6" id="KW-1133">Transmembrane helix</keyword>
<keyword evidence="3 6" id="KW-0812">Transmembrane</keyword>
<sequence>MDSMVRYASPINPAIYPHLATVLSLIGILLASWFFVFEVSRPKDQKERVIFKELSVSLISSIFLGFGILFIFLSAGIYV</sequence>
<dbReference type="EMBL" id="OU895877">
    <property type="protein sequence ID" value="CAG9801043.1"/>
    <property type="molecule type" value="Genomic_DNA"/>
</dbReference>
<dbReference type="InterPro" id="IPR007915">
    <property type="entry name" value="TMEM258/Ost5"/>
</dbReference>
<keyword evidence="8" id="KW-1185">Reference proteome</keyword>